<feature type="transmembrane region" description="Helical" evidence="1">
    <location>
        <begin position="178"/>
        <end position="198"/>
    </location>
</feature>
<dbReference type="AlphaFoldDB" id="A0A8J3LQK3"/>
<dbReference type="InterPro" id="IPR043148">
    <property type="entry name" value="TagF_C"/>
</dbReference>
<proteinExistence type="predicted"/>
<protein>
    <recommendedName>
        <fullName evidence="4">CDP-Glycerol:Poly(Glycerophosphate) glycerophosphotransferase</fullName>
    </recommendedName>
</protein>
<dbReference type="Proteomes" id="UP000630097">
    <property type="component" value="Unassembled WGS sequence"/>
</dbReference>
<name>A0A8J3LQK3_9ACTN</name>
<keyword evidence="3" id="KW-1185">Reference proteome</keyword>
<keyword evidence="1" id="KW-1133">Transmembrane helix</keyword>
<evidence type="ECO:0000313" key="3">
    <source>
        <dbReference type="Proteomes" id="UP000630097"/>
    </source>
</evidence>
<evidence type="ECO:0000256" key="1">
    <source>
        <dbReference type="SAM" id="Phobius"/>
    </source>
</evidence>
<dbReference type="EMBL" id="BONV01000001">
    <property type="protein sequence ID" value="GIG77423.1"/>
    <property type="molecule type" value="Genomic_DNA"/>
</dbReference>
<feature type="transmembrane region" description="Helical" evidence="1">
    <location>
        <begin position="21"/>
        <end position="44"/>
    </location>
</feature>
<comment type="caution">
    <text evidence="2">The sequence shown here is derived from an EMBL/GenBank/DDBJ whole genome shotgun (WGS) entry which is preliminary data.</text>
</comment>
<accession>A0A8J3LQK3</accession>
<feature type="transmembrane region" description="Helical" evidence="1">
    <location>
        <begin position="78"/>
        <end position="102"/>
    </location>
</feature>
<reference evidence="2 3" key="1">
    <citation type="submission" date="2021-01" db="EMBL/GenBank/DDBJ databases">
        <title>Whole genome shotgun sequence of Planotetraspora kaengkrachanensis NBRC 104272.</title>
        <authorList>
            <person name="Komaki H."/>
            <person name="Tamura T."/>
        </authorList>
    </citation>
    <scope>NUCLEOTIDE SEQUENCE [LARGE SCALE GENOMIC DNA]</scope>
    <source>
        <strain evidence="2 3">NBRC 104272</strain>
    </source>
</reference>
<dbReference type="Gene3D" id="3.40.50.12580">
    <property type="match status" value="1"/>
</dbReference>
<dbReference type="GO" id="GO:0016020">
    <property type="term" value="C:membrane"/>
    <property type="evidence" value="ECO:0007669"/>
    <property type="project" value="InterPro"/>
</dbReference>
<dbReference type="SUPFAM" id="SSF53756">
    <property type="entry name" value="UDP-Glycosyltransferase/glycogen phosphorylase"/>
    <property type="match status" value="1"/>
</dbReference>
<sequence length="592" mass="64108">MQASSWRGRATSAALFLSYPLLMVTALWPLPWAFVVVAAVSYLADNQVPRVTPALNEILSKVHLGVTLRFVIRETATLLLAVRVLGADSSWFIALAAGMFLLHGARSVQTTLAFYLNRWVNVLPVVTRNVDLTALRIPPPPPAALVSYKGARLLYLDILPVGGAAVGVAAGVSWLGVAGAAIALAACAGSIVALLPHFRRAAVLRDRDRVIEHVDEQVRAYDPEVALYFSGSLDSAYQASMWLNTLARIERRAIVVLRERGMVDKLGPTTLPVVCIPSGTDLMNFRGLDSIRVTLFASNVGKNIHMLRLPGHRSVFIGHGDSDKEASFNPFTKVYDKVWVAGQAGRDRYIKANVGVRDEDVDEVGRPQLAGISTTRPGGSQQTVLYAPTWEGWQDDLFHTSIITMGPKIVKALLKSGVRVIYKPHPLTGHRDPAAGSAHRKVMSLLAAAGGNHRTVTGPEPHLYECFNEADLLISDISSVVADFLASGKPYVVTNVAGRPDEEFKERYPSADAAYLLGPALRELPEIIAELGRDEDAMAGARRKLKTYLLGPDQPDAMTRFNAAVNALYDQAAERAAAAASSQATDQVESRK</sequence>
<organism evidence="2 3">
    <name type="scientific">Planotetraspora kaengkrachanensis</name>
    <dbReference type="NCBI Taxonomy" id="575193"/>
    <lineage>
        <taxon>Bacteria</taxon>
        <taxon>Bacillati</taxon>
        <taxon>Actinomycetota</taxon>
        <taxon>Actinomycetes</taxon>
        <taxon>Streptosporangiales</taxon>
        <taxon>Streptosporangiaceae</taxon>
        <taxon>Planotetraspora</taxon>
    </lineage>
</organism>
<dbReference type="InterPro" id="IPR007554">
    <property type="entry name" value="Glycerophosphate_synth"/>
</dbReference>
<keyword evidence="1" id="KW-0812">Transmembrane</keyword>
<evidence type="ECO:0000313" key="2">
    <source>
        <dbReference type="EMBL" id="GIG77423.1"/>
    </source>
</evidence>
<dbReference type="GO" id="GO:0047355">
    <property type="term" value="F:CDP-glycerol glycerophosphotransferase activity"/>
    <property type="evidence" value="ECO:0007669"/>
    <property type="project" value="InterPro"/>
</dbReference>
<keyword evidence="1" id="KW-0472">Membrane</keyword>
<evidence type="ECO:0008006" key="4">
    <source>
        <dbReference type="Google" id="ProtNLM"/>
    </source>
</evidence>
<dbReference type="Pfam" id="PF04464">
    <property type="entry name" value="Glyphos_transf"/>
    <property type="match status" value="1"/>
</dbReference>
<gene>
    <name evidence="2" type="ORF">Pka01_05500</name>
</gene>